<sequence>MALETGMTHTLTVKVDTALSAEEYGNEGFAVLATPALVGLMERCAIESLAPSLQPGQGSVGIHIGIDHLAATPLGFTATVTCTLTAIEDRILHFAIEASDGMDLIARATHRRAIVDMAKFQARLGAKAAKAS</sequence>
<dbReference type="SUPFAM" id="SSF54637">
    <property type="entry name" value="Thioesterase/thiol ester dehydrase-isomerase"/>
    <property type="match status" value="1"/>
</dbReference>
<evidence type="ECO:0000256" key="2">
    <source>
        <dbReference type="PIRSR" id="PIRSR014972-2"/>
    </source>
</evidence>
<dbReference type="PIRSF" id="PIRSF014972">
    <property type="entry name" value="FlK"/>
    <property type="match status" value="1"/>
</dbReference>
<evidence type="ECO:0000256" key="1">
    <source>
        <dbReference type="PIRSR" id="PIRSR014972-1"/>
    </source>
</evidence>
<accession>A0A1W6YMM6</accession>
<name>A0A1W6YMM6_9BORD</name>
<feature type="domain" description="Fluoroacetyl-CoA-specific thioesterase-like" evidence="3">
    <location>
        <begin position="18"/>
        <end position="117"/>
    </location>
</feature>
<dbReference type="Proteomes" id="UP000194151">
    <property type="component" value="Chromosome"/>
</dbReference>
<feature type="active site" evidence="1">
    <location>
        <position position="42"/>
    </location>
</feature>
<proteinExistence type="predicted"/>
<reference evidence="4 5" key="1">
    <citation type="submission" date="2017-05" db="EMBL/GenBank/DDBJ databases">
        <title>Complete and WGS of Bordetella genogroups.</title>
        <authorList>
            <person name="Spilker T."/>
            <person name="LiPuma J."/>
        </authorList>
    </citation>
    <scope>NUCLEOTIDE SEQUENCE [LARGE SCALE GENOMIC DNA]</scope>
    <source>
        <strain evidence="4 5">AU19157</strain>
    </source>
</reference>
<evidence type="ECO:0000259" key="3">
    <source>
        <dbReference type="Pfam" id="PF22636"/>
    </source>
</evidence>
<dbReference type="AlphaFoldDB" id="A0A1W6YMM6"/>
<keyword evidence="5" id="KW-1185">Reference proteome</keyword>
<dbReference type="Gene3D" id="3.10.129.10">
    <property type="entry name" value="Hotdog Thioesterase"/>
    <property type="match status" value="1"/>
</dbReference>
<dbReference type="InterPro" id="IPR029069">
    <property type="entry name" value="HotDog_dom_sf"/>
</dbReference>
<evidence type="ECO:0000313" key="5">
    <source>
        <dbReference type="Proteomes" id="UP000194151"/>
    </source>
</evidence>
<feature type="active site" evidence="1">
    <location>
        <position position="34"/>
    </location>
</feature>
<feature type="binding site" evidence="2">
    <location>
        <position position="61"/>
    </location>
    <ligand>
        <name>substrate</name>
    </ligand>
</feature>
<dbReference type="PANTHER" id="PTHR36934">
    <property type="entry name" value="BLR0278 PROTEIN"/>
    <property type="match status" value="1"/>
</dbReference>
<feature type="active site" evidence="1">
    <location>
        <position position="68"/>
    </location>
</feature>
<organism evidence="4 5">
    <name type="scientific">Bordetella genomosp. 8</name>
    <dbReference type="NCBI Taxonomy" id="1416806"/>
    <lineage>
        <taxon>Bacteria</taxon>
        <taxon>Pseudomonadati</taxon>
        <taxon>Pseudomonadota</taxon>
        <taxon>Betaproteobacteria</taxon>
        <taxon>Burkholderiales</taxon>
        <taxon>Alcaligenaceae</taxon>
        <taxon>Bordetella</taxon>
    </lineage>
</organism>
<dbReference type="InterPro" id="IPR025540">
    <property type="entry name" value="FlK"/>
</dbReference>
<feature type="binding site" evidence="2">
    <location>
        <position position="61"/>
    </location>
    <ligand>
        <name>CoA</name>
        <dbReference type="ChEBI" id="CHEBI:57287"/>
    </ligand>
</feature>
<gene>
    <name evidence="4" type="ORF">CAL12_16605</name>
</gene>
<dbReference type="KEGG" id="bgv:CAL12_16605"/>
<dbReference type="PANTHER" id="PTHR36934:SF1">
    <property type="entry name" value="THIOESTERASE DOMAIN-CONTAINING PROTEIN"/>
    <property type="match status" value="1"/>
</dbReference>
<feature type="binding site" evidence="2">
    <location>
        <position position="112"/>
    </location>
    <ligand>
        <name>substrate</name>
    </ligand>
</feature>
<dbReference type="EMBL" id="CP021108">
    <property type="protein sequence ID" value="ARP82278.1"/>
    <property type="molecule type" value="Genomic_DNA"/>
</dbReference>
<protein>
    <recommendedName>
        <fullName evidence="3">Fluoroacetyl-CoA-specific thioesterase-like domain-containing protein</fullName>
    </recommendedName>
</protein>
<dbReference type="InterPro" id="IPR054485">
    <property type="entry name" value="FlK-like_dom"/>
</dbReference>
<evidence type="ECO:0000313" key="4">
    <source>
        <dbReference type="EMBL" id="ARP82278.1"/>
    </source>
</evidence>
<dbReference type="Pfam" id="PF22636">
    <property type="entry name" value="FlK"/>
    <property type="match status" value="1"/>
</dbReference>
<dbReference type="STRING" id="1416806.CAL12_16605"/>